<gene>
    <name evidence="2" type="ORF">SAMN05444390_1011200</name>
</gene>
<organism evidence="2 3">
    <name type="scientific">Marinobacterium lutimaris</name>
    <dbReference type="NCBI Taxonomy" id="568106"/>
    <lineage>
        <taxon>Bacteria</taxon>
        <taxon>Pseudomonadati</taxon>
        <taxon>Pseudomonadota</taxon>
        <taxon>Gammaproteobacteria</taxon>
        <taxon>Oceanospirillales</taxon>
        <taxon>Oceanospirillaceae</taxon>
        <taxon>Marinobacterium</taxon>
    </lineage>
</organism>
<dbReference type="Pfam" id="PF09413">
    <property type="entry name" value="DUF2007"/>
    <property type="match status" value="1"/>
</dbReference>
<dbReference type="Gene3D" id="3.30.70.790">
    <property type="entry name" value="UreE, C-terminal domain"/>
    <property type="match status" value="1"/>
</dbReference>
<dbReference type="InterPro" id="IPR018551">
    <property type="entry name" value="DUF2007"/>
</dbReference>
<reference evidence="2 3" key="1">
    <citation type="submission" date="2016-10" db="EMBL/GenBank/DDBJ databases">
        <authorList>
            <person name="de Groot N.N."/>
        </authorList>
    </citation>
    <scope>NUCLEOTIDE SEQUENCE [LARGE SCALE GENOMIC DNA]</scope>
    <source>
        <strain evidence="2 3">DSM 22012</strain>
    </source>
</reference>
<proteinExistence type="predicted"/>
<accession>A0A1H5WYW7</accession>
<evidence type="ECO:0000259" key="1">
    <source>
        <dbReference type="Pfam" id="PF09413"/>
    </source>
</evidence>
<dbReference type="InterPro" id="IPR011322">
    <property type="entry name" value="N-reg_PII-like_a/b"/>
</dbReference>
<dbReference type="RefSeq" id="WP_104002121.1">
    <property type="nucleotide sequence ID" value="NZ_FNVQ01000001.1"/>
</dbReference>
<dbReference type="Proteomes" id="UP000236745">
    <property type="component" value="Unassembled WGS sequence"/>
</dbReference>
<name>A0A1H5WYW7_9GAMM</name>
<feature type="domain" description="DUF2007" evidence="1">
    <location>
        <begin position="1"/>
        <end position="67"/>
    </location>
</feature>
<keyword evidence="3" id="KW-1185">Reference proteome</keyword>
<sequence length="83" mass="9271">MQIVYQAQDIAEAHIVAGMLRASGIQAHVAGHYLQGAFGEVGTFNLAQVKVDERDFLDARILIDEYEHNNRDHNDSNEEPYGS</sequence>
<evidence type="ECO:0000313" key="3">
    <source>
        <dbReference type="Proteomes" id="UP000236745"/>
    </source>
</evidence>
<dbReference type="SUPFAM" id="SSF54913">
    <property type="entry name" value="GlnB-like"/>
    <property type="match status" value="1"/>
</dbReference>
<dbReference type="AlphaFoldDB" id="A0A1H5WYW7"/>
<evidence type="ECO:0000313" key="2">
    <source>
        <dbReference type="EMBL" id="SEG04280.1"/>
    </source>
</evidence>
<dbReference type="EMBL" id="FNVQ01000001">
    <property type="protein sequence ID" value="SEG04280.1"/>
    <property type="molecule type" value="Genomic_DNA"/>
</dbReference>
<protein>
    <submittedName>
        <fullName evidence="2">Putative signal transducing protein</fullName>
    </submittedName>
</protein>
<dbReference type="OrthoDB" id="6197669at2"/>